<dbReference type="InterPro" id="IPR000014">
    <property type="entry name" value="PAS"/>
</dbReference>
<dbReference type="InterPro" id="IPR001610">
    <property type="entry name" value="PAC"/>
</dbReference>
<dbReference type="CDD" id="cd01948">
    <property type="entry name" value="EAL"/>
    <property type="match status" value="1"/>
</dbReference>
<dbReference type="PROSITE" id="PS50883">
    <property type="entry name" value="EAL"/>
    <property type="match status" value="1"/>
</dbReference>
<feature type="domain" description="PAC" evidence="2">
    <location>
        <begin position="87"/>
        <end position="139"/>
    </location>
</feature>
<dbReference type="Gene3D" id="3.30.450.20">
    <property type="entry name" value="PAS domain"/>
    <property type="match status" value="1"/>
</dbReference>
<evidence type="ECO:0000313" key="5">
    <source>
        <dbReference type="EMBL" id="SFA43819.1"/>
    </source>
</evidence>
<dbReference type="SUPFAM" id="SSF141868">
    <property type="entry name" value="EAL domain-like"/>
    <property type="match status" value="1"/>
</dbReference>
<name>A0A1I0SWD4_9BACL</name>
<dbReference type="OrthoDB" id="9759607at2"/>
<accession>A0A1I0SWD4</accession>
<organism evidence="5 6">
    <name type="scientific">Parageobacillus thermantarcticus</name>
    <dbReference type="NCBI Taxonomy" id="186116"/>
    <lineage>
        <taxon>Bacteria</taxon>
        <taxon>Bacillati</taxon>
        <taxon>Bacillota</taxon>
        <taxon>Bacilli</taxon>
        <taxon>Bacillales</taxon>
        <taxon>Anoxybacillaceae</taxon>
        <taxon>Parageobacillus</taxon>
    </lineage>
</organism>
<dbReference type="SUPFAM" id="SSF55785">
    <property type="entry name" value="PYP-like sensor domain (PAS domain)"/>
    <property type="match status" value="1"/>
</dbReference>
<feature type="domain" description="GGDEF" evidence="4">
    <location>
        <begin position="171"/>
        <end position="304"/>
    </location>
</feature>
<dbReference type="AlphaFoldDB" id="A0A1I0SWD4"/>
<dbReference type="CDD" id="cd01949">
    <property type="entry name" value="GGDEF"/>
    <property type="match status" value="1"/>
</dbReference>
<dbReference type="InterPro" id="IPR000160">
    <property type="entry name" value="GGDEF_dom"/>
</dbReference>
<evidence type="ECO:0000259" key="1">
    <source>
        <dbReference type="PROSITE" id="PS50112"/>
    </source>
</evidence>
<dbReference type="PANTHER" id="PTHR44757:SF2">
    <property type="entry name" value="BIOFILM ARCHITECTURE MAINTENANCE PROTEIN MBAA"/>
    <property type="match status" value="1"/>
</dbReference>
<keyword evidence="6" id="KW-1185">Reference proteome</keyword>
<dbReference type="Proteomes" id="UP000198650">
    <property type="component" value="Unassembled WGS sequence"/>
</dbReference>
<feature type="domain" description="PAS" evidence="1">
    <location>
        <begin position="19"/>
        <end position="60"/>
    </location>
</feature>
<proteinExistence type="predicted"/>
<dbReference type="SMART" id="SM00052">
    <property type="entry name" value="EAL"/>
    <property type="match status" value="1"/>
</dbReference>
<dbReference type="SUPFAM" id="SSF55073">
    <property type="entry name" value="Nucleotide cyclase"/>
    <property type="match status" value="1"/>
</dbReference>
<evidence type="ECO:0000313" key="6">
    <source>
        <dbReference type="Proteomes" id="UP000198650"/>
    </source>
</evidence>
<dbReference type="FunFam" id="3.30.70.270:FF:000001">
    <property type="entry name" value="Diguanylate cyclase domain protein"/>
    <property type="match status" value="1"/>
</dbReference>
<dbReference type="InterPro" id="IPR043128">
    <property type="entry name" value="Rev_trsase/Diguanyl_cyclase"/>
</dbReference>
<dbReference type="InterPro" id="IPR001633">
    <property type="entry name" value="EAL_dom"/>
</dbReference>
<dbReference type="SMART" id="SM00091">
    <property type="entry name" value="PAS"/>
    <property type="match status" value="1"/>
</dbReference>
<dbReference type="CDD" id="cd00130">
    <property type="entry name" value="PAS"/>
    <property type="match status" value="1"/>
</dbReference>
<protein>
    <submittedName>
        <fullName evidence="5">PAS domain S-box-containing protein/diguanylate cyclase (GGDEF) domain-containing protein</fullName>
    </submittedName>
</protein>
<dbReference type="InterPro" id="IPR029787">
    <property type="entry name" value="Nucleotide_cyclase"/>
</dbReference>
<dbReference type="SMART" id="SM00086">
    <property type="entry name" value="PAC"/>
    <property type="match status" value="1"/>
</dbReference>
<dbReference type="FunFam" id="3.20.20.450:FF:000001">
    <property type="entry name" value="Cyclic di-GMP phosphodiesterase yahA"/>
    <property type="match status" value="1"/>
</dbReference>
<dbReference type="STRING" id="186116.SAMN05192569_1006108"/>
<dbReference type="InterPro" id="IPR052155">
    <property type="entry name" value="Biofilm_reg_signaling"/>
</dbReference>
<evidence type="ECO:0000259" key="2">
    <source>
        <dbReference type="PROSITE" id="PS50113"/>
    </source>
</evidence>
<feature type="domain" description="EAL" evidence="3">
    <location>
        <begin position="313"/>
        <end position="566"/>
    </location>
</feature>
<evidence type="ECO:0000259" key="3">
    <source>
        <dbReference type="PROSITE" id="PS50883"/>
    </source>
</evidence>
<dbReference type="Gene3D" id="3.20.20.450">
    <property type="entry name" value="EAL domain"/>
    <property type="match status" value="1"/>
</dbReference>
<dbReference type="RefSeq" id="WP_090948421.1">
    <property type="nucleotide sequence ID" value="NZ_FOJS01000006.1"/>
</dbReference>
<dbReference type="Gene3D" id="3.30.70.270">
    <property type="match status" value="1"/>
</dbReference>
<dbReference type="PANTHER" id="PTHR44757">
    <property type="entry name" value="DIGUANYLATE CYCLASE DGCP"/>
    <property type="match status" value="1"/>
</dbReference>
<dbReference type="InterPro" id="IPR000700">
    <property type="entry name" value="PAS-assoc_C"/>
</dbReference>
<dbReference type="InterPro" id="IPR035965">
    <property type="entry name" value="PAS-like_dom_sf"/>
</dbReference>
<gene>
    <name evidence="5" type="ORF">SAMN05192569_1006108</name>
</gene>
<sequence length="575" mass="66806">MYDHYQKLIDIHTFAGIAKNILEYSSESMIVTDAQNNILFVNPAFEIVTGYSADEVIGKNPRILQSGMHDKQFYEKMWNDIKQYGVWKGEIWNKRKDGELYLEWLTISAVKDQKGNVTNYVAIFSDITEHKRNMEQLTKLALYDPLTNVPNRYLLEKRLESIIRMSKKHNQSFALLFLDLDRFKNINDTLGHRMGDMLLKEMAQRLKGMLRKQDTIARFGGDEFVIILPNLKHIREAVYMAEKIIESLKRPFYFNHQEVYISTSIGISVYPYDGTDKETLIRMADRAMYQAKKNGRNQYALYHDGMGSDGKHLFQLETALRKAFDRGEFELYYQPQLDMKTKQIRAVEALIRWKHSGKGFISPGKFIPLAEESGLITPISDWIMMQACEHLKQLQLHFPYVKMSVNISPIYFQQIDFLEKLQKTIESVNVNPRSIELELTESAVMPHAEQSVARLTTLKTMGISIAIDDFGTGFSSLSYLHRFPIDVLKIDQSFIKPLSRYQEDLAIVKAIIMMAHSLQIQVVAEGVETEKQYQILEEQRCDFVQGYYVSNPLSIGELYEFLEMWNDFCEKVPNE</sequence>
<dbReference type="Pfam" id="PF00563">
    <property type="entry name" value="EAL"/>
    <property type="match status" value="1"/>
</dbReference>
<dbReference type="InterPro" id="IPR035919">
    <property type="entry name" value="EAL_sf"/>
</dbReference>
<dbReference type="Pfam" id="PF13426">
    <property type="entry name" value="PAS_9"/>
    <property type="match status" value="1"/>
</dbReference>
<dbReference type="Pfam" id="PF00990">
    <property type="entry name" value="GGDEF"/>
    <property type="match status" value="1"/>
</dbReference>
<dbReference type="NCBIfam" id="TIGR00229">
    <property type="entry name" value="sensory_box"/>
    <property type="match status" value="1"/>
</dbReference>
<dbReference type="NCBIfam" id="TIGR00254">
    <property type="entry name" value="GGDEF"/>
    <property type="match status" value="1"/>
</dbReference>
<reference evidence="6" key="1">
    <citation type="submission" date="2016-10" db="EMBL/GenBank/DDBJ databases">
        <authorList>
            <person name="Varghese N."/>
            <person name="Submissions S."/>
        </authorList>
    </citation>
    <scope>NUCLEOTIDE SEQUENCE [LARGE SCALE GENOMIC DNA]</scope>
    <source>
        <strain evidence="6">M1</strain>
    </source>
</reference>
<dbReference type="SMART" id="SM00267">
    <property type="entry name" value="GGDEF"/>
    <property type="match status" value="1"/>
</dbReference>
<dbReference type="EMBL" id="FOJS01000006">
    <property type="protein sequence ID" value="SFA43819.1"/>
    <property type="molecule type" value="Genomic_DNA"/>
</dbReference>
<dbReference type="PROSITE" id="PS50887">
    <property type="entry name" value="GGDEF"/>
    <property type="match status" value="1"/>
</dbReference>
<dbReference type="PROSITE" id="PS50112">
    <property type="entry name" value="PAS"/>
    <property type="match status" value="1"/>
</dbReference>
<dbReference type="PROSITE" id="PS50113">
    <property type="entry name" value="PAC"/>
    <property type="match status" value="1"/>
</dbReference>
<evidence type="ECO:0000259" key="4">
    <source>
        <dbReference type="PROSITE" id="PS50887"/>
    </source>
</evidence>